<name>A0ABT5URI7_EUBLI</name>
<dbReference type="Gene3D" id="3.40.50.300">
    <property type="entry name" value="P-loop containing nucleotide triphosphate hydrolases"/>
    <property type="match status" value="1"/>
</dbReference>
<comment type="caution">
    <text evidence="3">The sequence shown here is derived from an EMBL/GenBank/DDBJ whole genome shotgun (WGS) entry which is preliminary data.</text>
</comment>
<dbReference type="EMBL" id="JAQSVD010000008">
    <property type="protein sequence ID" value="MDE1471570.1"/>
    <property type="molecule type" value="Genomic_DNA"/>
</dbReference>
<sequence length="295" mass="33696">MIKFYTGTPGSGKSLHSIKLIVHYLQAGKNVIANFPLKVKDVPDMKGRYFYIPNDDLTVAYLRTFARMFHEEEMEDQTLLIVDEASVKFNARTFNASDRLEFCGFFAQHRKYGYEVVIISQTLKQVDRQIRDLCEIEVVHRKLNNYSLWRLLPFPLFVAIERNITVKQKNGSEMFLYNRKIGLLYDTFYDFTHREDDTVKEAVKQAVLDSEIKLEEPDALCTTDSDLLPPVQVNTEMVAVCDGGSASGGESLGGPAAAEPPADPDLSSRVHELFEEDEDDEIQQKHSFLSKYKFS</sequence>
<dbReference type="RefSeq" id="WP_227209579.1">
    <property type="nucleotide sequence ID" value="NZ_JAJCLO010000043.1"/>
</dbReference>
<accession>A0ABT5URI7</accession>
<dbReference type="Pfam" id="PF05707">
    <property type="entry name" value="Zot"/>
    <property type="match status" value="1"/>
</dbReference>
<reference evidence="3 4" key="1">
    <citation type="submission" date="2023-02" db="EMBL/GenBank/DDBJ databases">
        <title>Comparative genome analysis of Eubacterium limosum species.</title>
        <authorList>
            <person name="Bak J.E."/>
        </authorList>
    </citation>
    <scope>NUCLEOTIDE SEQUENCE [LARGE SCALE GENOMIC DNA]</scope>
    <source>
        <strain evidence="3 4">KGMB01548</strain>
    </source>
</reference>
<evidence type="ECO:0000259" key="2">
    <source>
        <dbReference type="Pfam" id="PF05707"/>
    </source>
</evidence>
<dbReference type="SUPFAM" id="SSF52540">
    <property type="entry name" value="P-loop containing nucleoside triphosphate hydrolases"/>
    <property type="match status" value="1"/>
</dbReference>
<gene>
    <name evidence="3" type="ORF">PTZ04_15030</name>
</gene>
<proteinExistence type="predicted"/>
<feature type="domain" description="Zona occludens toxin N-terminal" evidence="2">
    <location>
        <begin position="1"/>
        <end position="144"/>
    </location>
</feature>
<protein>
    <submittedName>
        <fullName evidence="3">Zonular occludens toxin domain-containing protein</fullName>
    </submittedName>
</protein>
<feature type="compositionally biased region" description="Low complexity" evidence="1">
    <location>
        <begin position="253"/>
        <end position="265"/>
    </location>
</feature>
<dbReference type="Proteomes" id="UP001215087">
    <property type="component" value="Unassembled WGS sequence"/>
</dbReference>
<feature type="region of interest" description="Disordered" evidence="1">
    <location>
        <begin position="244"/>
        <end position="295"/>
    </location>
</feature>
<evidence type="ECO:0000313" key="4">
    <source>
        <dbReference type="Proteomes" id="UP001215087"/>
    </source>
</evidence>
<dbReference type="InterPro" id="IPR027417">
    <property type="entry name" value="P-loop_NTPase"/>
</dbReference>
<organism evidence="3 4">
    <name type="scientific">Eubacterium limosum</name>
    <dbReference type="NCBI Taxonomy" id="1736"/>
    <lineage>
        <taxon>Bacteria</taxon>
        <taxon>Bacillati</taxon>
        <taxon>Bacillota</taxon>
        <taxon>Clostridia</taxon>
        <taxon>Eubacteriales</taxon>
        <taxon>Eubacteriaceae</taxon>
        <taxon>Eubacterium</taxon>
    </lineage>
</organism>
<dbReference type="InterPro" id="IPR008900">
    <property type="entry name" value="Zot_N"/>
</dbReference>
<evidence type="ECO:0000256" key="1">
    <source>
        <dbReference type="SAM" id="MobiDB-lite"/>
    </source>
</evidence>
<evidence type="ECO:0000313" key="3">
    <source>
        <dbReference type="EMBL" id="MDE1471570.1"/>
    </source>
</evidence>
<keyword evidence="4" id="KW-1185">Reference proteome</keyword>